<sequence>MASGSGKDRDDGKQEPARVHGQRENASAASRTGAPRFGAAQGGGPGVSWPPPVFRPSLSPVDEQSGDLTSAAREGVPGISSPPPPPAPPVDRQAGGRIFEVGESSSAAAHAAEQAGLPKAKKKFVSKIFSFSKDTIFCRKGIESSERKGIESSERPHVNQQAIPYRQAFDHYLQQIVALFRDRVYAVNAIILENLYSAFRPVEEDGECFYRSFIFSYLEQVLDRKDTNEERRLLAAIQELAGEPARLGWASEFSRSHEAFKELMKKVKRWKKKRRLIPVLTDRYLKRKLLEFFSTYDQTEEIFVFLRLVAATWLCLHWADYDQDIPGLGENDIVADWCLQHVTPRRVVANRVQVWALAGALQVSLVLVQLNEEEADHVYVSPEADAARVHVLFAINHYDILYPA</sequence>
<dbReference type="PANTHER" id="PTHR12931">
    <property type="entry name" value="UBIQUITIN THIOLESTERASE PROTEIN OTUB"/>
    <property type="match status" value="1"/>
</dbReference>
<dbReference type="EnsemblPlants" id="HORVU.MOREX.r3.2HG0132830.1">
    <property type="protein sequence ID" value="HORVU.MOREX.r3.2HG0132830.1"/>
    <property type="gene ID" value="HORVU.MOREX.r3.2HG0132830"/>
</dbReference>
<dbReference type="AlphaFoldDB" id="A0A8I6WZH0"/>
<dbReference type="Proteomes" id="UP000011116">
    <property type="component" value="Chromosome 2H"/>
</dbReference>
<dbReference type="InterPro" id="IPR038765">
    <property type="entry name" value="Papain-like_cys_pep_sf"/>
</dbReference>
<feature type="compositionally biased region" description="Pro residues" evidence="1">
    <location>
        <begin position="80"/>
        <end position="89"/>
    </location>
</feature>
<keyword evidence="4" id="KW-1185">Reference proteome</keyword>
<dbReference type="InterPro" id="IPR042467">
    <property type="entry name" value="Peptidase_C65_otubain_sub2"/>
</dbReference>
<dbReference type="GO" id="GO:0043130">
    <property type="term" value="F:ubiquitin binding"/>
    <property type="evidence" value="ECO:0000318"/>
    <property type="project" value="GO_Central"/>
</dbReference>
<reference evidence="3" key="2">
    <citation type="submission" date="2020-10" db="EMBL/GenBank/DDBJ databases">
        <authorList>
            <person name="Scholz U."/>
            <person name="Mascher M."/>
            <person name="Fiebig A."/>
        </authorList>
    </citation>
    <scope>NUCLEOTIDE SEQUENCE [LARGE SCALE GENOMIC DNA]</scope>
    <source>
        <strain evidence="3">cv. Morex</strain>
    </source>
</reference>
<dbReference type="InterPro" id="IPR019400">
    <property type="entry name" value="Peptidase_C65_otubain"/>
</dbReference>
<proteinExistence type="predicted"/>
<organism evidence="3 4">
    <name type="scientific">Hordeum vulgare subsp. vulgare</name>
    <name type="common">Domesticated barley</name>
    <dbReference type="NCBI Taxonomy" id="112509"/>
    <lineage>
        <taxon>Eukaryota</taxon>
        <taxon>Viridiplantae</taxon>
        <taxon>Streptophyta</taxon>
        <taxon>Embryophyta</taxon>
        <taxon>Tracheophyta</taxon>
        <taxon>Spermatophyta</taxon>
        <taxon>Magnoliopsida</taxon>
        <taxon>Liliopsida</taxon>
        <taxon>Poales</taxon>
        <taxon>Poaceae</taxon>
        <taxon>BOP clade</taxon>
        <taxon>Pooideae</taxon>
        <taxon>Triticodae</taxon>
        <taxon>Triticeae</taxon>
        <taxon>Hordeinae</taxon>
        <taxon>Hordeum</taxon>
    </lineage>
</organism>
<dbReference type="CDD" id="cd22749">
    <property type="entry name" value="Otubain_C65"/>
    <property type="match status" value="1"/>
</dbReference>
<protein>
    <recommendedName>
        <fullName evidence="2">OTU domain-containing protein</fullName>
    </recommendedName>
</protein>
<name>A0A8I6WZH0_HORVV</name>
<dbReference type="InterPro" id="IPR003323">
    <property type="entry name" value="OTU_dom"/>
</dbReference>
<feature type="domain" description="OTU" evidence="2">
    <location>
        <begin position="197"/>
        <end position="404"/>
    </location>
</feature>
<accession>A0A8I6WZH0</accession>
<evidence type="ECO:0000256" key="1">
    <source>
        <dbReference type="SAM" id="MobiDB-lite"/>
    </source>
</evidence>
<dbReference type="SMR" id="A0A8I6WZH0"/>
<evidence type="ECO:0000259" key="2">
    <source>
        <dbReference type="PROSITE" id="PS50802"/>
    </source>
</evidence>
<evidence type="ECO:0000313" key="3">
    <source>
        <dbReference type="EnsemblPlants" id="HORVU.MOREX.r3.2HG0132830.1"/>
    </source>
</evidence>
<reference evidence="3" key="3">
    <citation type="submission" date="2022-01" db="UniProtKB">
        <authorList>
            <consortium name="EnsemblPlants"/>
        </authorList>
    </citation>
    <scope>IDENTIFICATION</scope>
    <source>
        <strain evidence="3">subsp. vulgare</strain>
    </source>
</reference>
<dbReference type="Gene3D" id="1.20.1300.20">
    <property type="entry name" value="Peptidase C65 Otubain, subdomain 2"/>
    <property type="match status" value="1"/>
</dbReference>
<feature type="compositionally biased region" description="Basic and acidic residues" evidence="1">
    <location>
        <begin position="1"/>
        <end position="23"/>
    </location>
</feature>
<dbReference type="SUPFAM" id="SSF54001">
    <property type="entry name" value="Cysteine proteinases"/>
    <property type="match status" value="1"/>
</dbReference>
<dbReference type="Gramene" id="HORVU.MOREX.r3.2HG0132830.1">
    <property type="protein sequence ID" value="HORVU.MOREX.r3.2HG0132830.1"/>
    <property type="gene ID" value="HORVU.MOREX.r3.2HG0132830"/>
</dbReference>
<dbReference type="Gramene" id="HORVU.MOREX.r2.2HG0109520.1">
    <property type="protein sequence ID" value="HORVU.MOREX.r2.2HG0109520.1"/>
    <property type="gene ID" value="HORVU.MOREX.r2.2HG0109520"/>
</dbReference>
<dbReference type="Pfam" id="PF10275">
    <property type="entry name" value="Peptidase_C65"/>
    <property type="match status" value="1"/>
</dbReference>
<evidence type="ECO:0000313" key="4">
    <source>
        <dbReference type="Proteomes" id="UP000011116"/>
    </source>
</evidence>
<feature type="region of interest" description="Disordered" evidence="1">
    <location>
        <begin position="1"/>
        <end position="94"/>
    </location>
</feature>
<dbReference type="PROSITE" id="PS50802">
    <property type="entry name" value="OTU"/>
    <property type="match status" value="1"/>
</dbReference>
<reference evidence="4" key="1">
    <citation type="journal article" date="2012" name="Nature">
        <title>A physical, genetic and functional sequence assembly of the barley genome.</title>
        <authorList>
            <consortium name="The International Barley Genome Sequencing Consortium"/>
            <person name="Mayer K.F."/>
            <person name="Waugh R."/>
            <person name="Brown J.W."/>
            <person name="Schulman A."/>
            <person name="Langridge P."/>
            <person name="Platzer M."/>
            <person name="Fincher G.B."/>
            <person name="Muehlbauer G.J."/>
            <person name="Sato K."/>
            <person name="Close T.J."/>
            <person name="Wise R.P."/>
            <person name="Stein N."/>
        </authorList>
    </citation>
    <scope>NUCLEOTIDE SEQUENCE [LARGE SCALE GENOMIC DNA]</scope>
    <source>
        <strain evidence="4">cv. Morex</strain>
    </source>
</reference>
<dbReference type="PANTHER" id="PTHR12931:SF24">
    <property type="entry name" value="OTU DOMAIN-CONTAINING PROTEIN"/>
    <property type="match status" value="1"/>
</dbReference>
<dbReference type="GO" id="GO:0004843">
    <property type="term" value="F:cysteine-type deubiquitinase activity"/>
    <property type="evidence" value="ECO:0000318"/>
    <property type="project" value="GO_Central"/>
</dbReference>